<feature type="compositionally biased region" description="Polar residues" evidence="1">
    <location>
        <begin position="329"/>
        <end position="345"/>
    </location>
</feature>
<organism evidence="2 3">
    <name type="scientific">Fusarium gaditjirri</name>
    <dbReference type="NCBI Taxonomy" id="282569"/>
    <lineage>
        <taxon>Eukaryota</taxon>
        <taxon>Fungi</taxon>
        <taxon>Dikarya</taxon>
        <taxon>Ascomycota</taxon>
        <taxon>Pezizomycotina</taxon>
        <taxon>Sordariomycetes</taxon>
        <taxon>Hypocreomycetidae</taxon>
        <taxon>Hypocreales</taxon>
        <taxon>Nectriaceae</taxon>
        <taxon>Fusarium</taxon>
        <taxon>Fusarium nisikadoi species complex</taxon>
    </lineage>
</organism>
<evidence type="ECO:0008006" key="4">
    <source>
        <dbReference type="Google" id="ProtNLM"/>
    </source>
</evidence>
<dbReference type="Proteomes" id="UP000604273">
    <property type="component" value="Unassembled WGS sequence"/>
</dbReference>
<accession>A0A8H4SS42</accession>
<name>A0A8H4SS42_9HYPO</name>
<feature type="compositionally biased region" description="Basic and acidic residues" evidence="1">
    <location>
        <begin position="155"/>
        <end position="164"/>
    </location>
</feature>
<evidence type="ECO:0000313" key="2">
    <source>
        <dbReference type="EMBL" id="KAF4944766.1"/>
    </source>
</evidence>
<dbReference type="InterPro" id="IPR044553">
    <property type="entry name" value="Bbox1_ANCHR"/>
</dbReference>
<feature type="region of interest" description="Disordered" evidence="1">
    <location>
        <begin position="1"/>
        <end position="34"/>
    </location>
</feature>
<proteinExistence type="predicted"/>
<dbReference type="OrthoDB" id="5407799at2759"/>
<feature type="compositionally biased region" description="Basic and acidic residues" evidence="1">
    <location>
        <begin position="235"/>
        <end position="250"/>
    </location>
</feature>
<dbReference type="SUPFAM" id="SSF57845">
    <property type="entry name" value="B-box zinc-binding domain"/>
    <property type="match status" value="1"/>
</dbReference>
<feature type="compositionally biased region" description="Basic and acidic residues" evidence="1">
    <location>
        <begin position="213"/>
        <end position="226"/>
    </location>
</feature>
<reference evidence="2" key="2">
    <citation type="submission" date="2020-05" db="EMBL/GenBank/DDBJ databases">
        <authorList>
            <person name="Kim H.-S."/>
            <person name="Proctor R.H."/>
            <person name="Brown D.W."/>
        </authorList>
    </citation>
    <scope>NUCLEOTIDE SEQUENCE</scope>
    <source>
        <strain evidence="2">NRRL 45417</strain>
    </source>
</reference>
<keyword evidence="3" id="KW-1185">Reference proteome</keyword>
<dbReference type="AlphaFoldDB" id="A0A8H4SS42"/>
<reference evidence="2" key="1">
    <citation type="journal article" date="2020" name="BMC Genomics">
        <title>Correction to: Identification and distribution of gene clusters required for synthesis of sphingolipid metabolism inhibitors in diverse species of the filamentous fungus Fusarium.</title>
        <authorList>
            <person name="Kim H.S."/>
            <person name="Lohmar J.M."/>
            <person name="Busman M."/>
            <person name="Brown D.W."/>
            <person name="Naumann T.A."/>
            <person name="Divon H.H."/>
            <person name="Lysoe E."/>
            <person name="Uhlig S."/>
            <person name="Proctor R.H."/>
        </authorList>
    </citation>
    <scope>NUCLEOTIDE SEQUENCE</scope>
    <source>
        <strain evidence="2">NRRL 45417</strain>
    </source>
</reference>
<dbReference type="CDD" id="cd19817">
    <property type="entry name" value="Bbox1_ANCHR-like"/>
    <property type="match status" value="1"/>
</dbReference>
<dbReference type="Pfam" id="PF22586">
    <property type="entry name" value="ANCHR-like_BBOX"/>
    <property type="match status" value="1"/>
</dbReference>
<feature type="region of interest" description="Disordered" evidence="1">
    <location>
        <begin position="127"/>
        <end position="345"/>
    </location>
</feature>
<comment type="caution">
    <text evidence="2">The sequence shown here is derived from an EMBL/GenBank/DDBJ whole genome shotgun (WGS) entry which is preliminary data.</text>
</comment>
<gene>
    <name evidence="2" type="ORF">FGADI_12446</name>
</gene>
<evidence type="ECO:0000313" key="3">
    <source>
        <dbReference type="Proteomes" id="UP000604273"/>
    </source>
</evidence>
<sequence length="419" mass="45729">MNSIPEVTEAPGKLHDSTTDVTGNRTDCAPSLGANNPAPAILIQGSLRFIITSHQQPHTPYKLTLSPPSSYAMSKDLDKSLLDRLNALRGNSAGQDKPAATEIKVDLIERKKEPTRDDTLAARLKSLRDRGDEPSSAPAQKAVPTPSKPTPQPEKTPRKDSPKLEDEEDDSIFQTDDQTLEELLGDVQPEEGFNPEPDDAQVKALLEQLADSIPKDTEDEKDKKDDDSDDSDGEAMNKDVDEVIARFRDEAEVEAALAKTKTPDPESESEPEQVTSKTEDIALPDLPSDLAGIPSSNRAGSADIDDITARLAALRAPSPDQDSLALPSVPTSKPSGQPVNRLTSRTNYTDDDVESWCTVCLEDATVRCPGCDDDVYCTRCWYEMHRGPQAGFDERSHKAVQFTKDKKEKTEKKKVALGA</sequence>
<dbReference type="EMBL" id="JABFAI010000404">
    <property type="protein sequence ID" value="KAF4944766.1"/>
    <property type="molecule type" value="Genomic_DNA"/>
</dbReference>
<protein>
    <recommendedName>
        <fullName evidence="4">Zinc finger FYVE domain-containing protein 19</fullName>
    </recommendedName>
</protein>
<dbReference type="PANTHER" id="PTHR46603:SF1">
    <property type="entry name" value="ABSCISSION_NOCUT CHECKPOINT REGULATOR"/>
    <property type="match status" value="1"/>
</dbReference>
<evidence type="ECO:0000256" key="1">
    <source>
        <dbReference type="SAM" id="MobiDB-lite"/>
    </source>
</evidence>
<dbReference type="PANTHER" id="PTHR46603">
    <property type="entry name" value="ABSCISSION/NOCUT CHECKPOINT REGULATOR"/>
    <property type="match status" value="1"/>
</dbReference>